<evidence type="ECO:0000313" key="3">
    <source>
        <dbReference type="Proteomes" id="UP001642360"/>
    </source>
</evidence>
<dbReference type="PANTHER" id="PTHR33526:SF4">
    <property type="entry name" value="OS07G0123800 PROTEIN"/>
    <property type="match status" value="1"/>
</dbReference>
<proteinExistence type="predicted"/>
<name>A0ABC8TBQ6_9AQUA</name>
<dbReference type="EMBL" id="CAUOFW020001696">
    <property type="protein sequence ID" value="CAK9147544.1"/>
    <property type="molecule type" value="Genomic_DNA"/>
</dbReference>
<comment type="caution">
    <text evidence="2">The sequence shown here is derived from an EMBL/GenBank/DDBJ whole genome shotgun (WGS) entry which is preliminary data.</text>
</comment>
<gene>
    <name evidence="1" type="ORF">ILEXP_LOCUS15450</name>
    <name evidence="2" type="ORF">ILEXP_LOCUS36070</name>
</gene>
<accession>A0ABC8TBQ6</accession>
<dbReference type="InterPro" id="IPR016972">
    <property type="entry name" value="UCP031279"/>
</dbReference>
<keyword evidence="3" id="KW-1185">Reference proteome</keyword>
<dbReference type="PIRSF" id="PIRSF031279">
    <property type="entry name" value="UCP031279"/>
    <property type="match status" value="1"/>
</dbReference>
<dbReference type="PANTHER" id="PTHR33526">
    <property type="entry name" value="OS07G0123800 PROTEIN"/>
    <property type="match status" value="1"/>
</dbReference>
<reference evidence="2 3" key="1">
    <citation type="submission" date="2024-02" db="EMBL/GenBank/DDBJ databases">
        <authorList>
            <person name="Vignale AGUSTIN F."/>
            <person name="Sosa J E."/>
            <person name="Modenutti C."/>
        </authorList>
    </citation>
    <scope>NUCLEOTIDE SEQUENCE [LARGE SCALE GENOMIC DNA]</scope>
</reference>
<dbReference type="AlphaFoldDB" id="A0ABC8TBQ6"/>
<evidence type="ECO:0000313" key="1">
    <source>
        <dbReference type="EMBL" id="CAK9147544.1"/>
    </source>
</evidence>
<sequence length="160" mass="17814">MSTKARKKNKITWFIKAPIRLLTRARDFYSRSMSECAGQFSDGPYGVIMGCPTTPQMFNLPRSFSVNSTSSKEEDFKELMRVASTRSQGSKIELEILRRRQPEQSPVAGVNAVPPSQSIGIGRIDEDKPCESCDFGGEIKVKKVINPRSRSYAVSTTGMI</sequence>
<evidence type="ECO:0000313" key="2">
    <source>
        <dbReference type="EMBL" id="CAK9166832.1"/>
    </source>
</evidence>
<dbReference type="EMBL" id="CAUOFW020004699">
    <property type="protein sequence ID" value="CAK9166832.1"/>
    <property type="molecule type" value="Genomic_DNA"/>
</dbReference>
<organism evidence="2 3">
    <name type="scientific">Ilex paraguariensis</name>
    <name type="common">yerba mate</name>
    <dbReference type="NCBI Taxonomy" id="185542"/>
    <lineage>
        <taxon>Eukaryota</taxon>
        <taxon>Viridiplantae</taxon>
        <taxon>Streptophyta</taxon>
        <taxon>Embryophyta</taxon>
        <taxon>Tracheophyta</taxon>
        <taxon>Spermatophyta</taxon>
        <taxon>Magnoliopsida</taxon>
        <taxon>eudicotyledons</taxon>
        <taxon>Gunneridae</taxon>
        <taxon>Pentapetalae</taxon>
        <taxon>asterids</taxon>
        <taxon>campanulids</taxon>
        <taxon>Aquifoliales</taxon>
        <taxon>Aquifoliaceae</taxon>
        <taxon>Ilex</taxon>
    </lineage>
</organism>
<dbReference type="Proteomes" id="UP001642360">
    <property type="component" value="Unassembled WGS sequence"/>
</dbReference>
<protein>
    <submittedName>
        <fullName evidence="2">Uncharacterized protein</fullName>
    </submittedName>
</protein>